<evidence type="ECO:0000313" key="2">
    <source>
        <dbReference type="Proteomes" id="UP001597116"/>
    </source>
</evidence>
<keyword evidence="2" id="KW-1185">Reference proteome</keyword>
<name>A0ABW3QGJ8_9BACT</name>
<evidence type="ECO:0008006" key="3">
    <source>
        <dbReference type="Google" id="ProtNLM"/>
    </source>
</evidence>
<sequence>MKTSNKLLIGLFVICLLTLIGANMALKEKHDKIDFNDPFYGLASMSLKPFRVLKLEGNNAGLLSVQTGKKSEIRLPDRAREQFTFRYQGDTLLLRYTPLSVPWQSRANMYLDAVPSAVVLTPTLQAVMTNRISCNVNRLTTDKLTVIQESAGVLLTNSTIGTLTVTDSRGSDLHTKATNRIGTALVASRDSSNLLVERDVFGTLTLETDSLATVKLPGGLLKKLKL</sequence>
<proteinExistence type="predicted"/>
<dbReference type="EMBL" id="JBHTLP010000011">
    <property type="protein sequence ID" value="MFD1143496.1"/>
    <property type="molecule type" value="Genomic_DNA"/>
</dbReference>
<organism evidence="1 2">
    <name type="scientific">Larkinella insperata</name>
    <dbReference type="NCBI Taxonomy" id="332158"/>
    <lineage>
        <taxon>Bacteria</taxon>
        <taxon>Pseudomonadati</taxon>
        <taxon>Bacteroidota</taxon>
        <taxon>Cytophagia</taxon>
        <taxon>Cytophagales</taxon>
        <taxon>Spirosomataceae</taxon>
        <taxon>Larkinella</taxon>
    </lineage>
</organism>
<evidence type="ECO:0000313" key="1">
    <source>
        <dbReference type="EMBL" id="MFD1143496.1"/>
    </source>
</evidence>
<gene>
    <name evidence="1" type="ORF">ACFQ4C_20385</name>
</gene>
<dbReference type="RefSeq" id="WP_265991475.1">
    <property type="nucleotide sequence ID" value="NZ_CP110973.1"/>
</dbReference>
<protein>
    <recommendedName>
        <fullName evidence="3">Auto-transporter adhesin head GIN domain-containing protein</fullName>
    </recommendedName>
</protein>
<reference evidence="2" key="1">
    <citation type="journal article" date="2019" name="Int. J. Syst. Evol. Microbiol.">
        <title>The Global Catalogue of Microorganisms (GCM) 10K type strain sequencing project: providing services to taxonomists for standard genome sequencing and annotation.</title>
        <authorList>
            <consortium name="The Broad Institute Genomics Platform"/>
            <consortium name="The Broad Institute Genome Sequencing Center for Infectious Disease"/>
            <person name="Wu L."/>
            <person name="Ma J."/>
        </authorList>
    </citation>
    <scope>NUCLEOTIDE SEQUENCE [LARGE SCALE GENOMIC DNA]</scope>
    <source>
        <strain evidence="2">CCUG 55608</strain>
    </source>
</reference>
<accession>A0ABW3QGJ8</accession>
<dbReference type="Proteomes" id="UP001597116">
    <property type="component" value="Unassembled WGS sequence"/>
</dbReference>
<comment type="caution">
    <text evidence="1">The sequence shown here is derived from an EMBL/GenBank/DDBJ whole genome shotgun (WGS) entry which is preliminary data.</text>
</comment>